<keyword evidence="4 6" id="KW-1133">Transmembrane helix</keyword>
<reference evidence="7" key="1">
    <citation type="journal article" date="2013" name="Environ. Microbiol.">
        <title>Microbiota from the distal guts of lean and obese adolescents exhibit partial functional redundancy besides clear differences in community structure.</title>
        <authorList>
            <person name="Ferrer M."/>
            <person name="Ruiz A."/>
            <person name="Lanza F."/>
            <person name="Haange S.B."/>
            <person name="Oberbach A."/>
            <person name="Till H."/>
            <person name="Bargiela R."/>
            <person name="Campoy C."/>
            <person name="Segura M.T."/>
            <person name="Richter M."/>
            <person name="von Bergen M."/>
            <person name="Seifert J."/>
            <person name="Suarez A."/>
        </authorList>
    </citation>
    <scope>NUCLEOTIDE SEQUENCE</scope>
</reference>
<feature type="transmembrane region" description="Helical" evidence="6">
    <location>
        <begin position="7"/>
        <end position="30"/>
    </location>
</feature>
<gene>
    <name evidence="7" type="ORF">LEA_21016</name>
</gene>
<organism evidence="7">
    <name type="scientific">human gut metagenome</name>
    <dbReference type="NCBI Taxonomy" id="408170"/>
    <lineage>
        <taxon>unclassified sequences</taxon>
        <taxon>metagenomes</taxon>
        <taxon>organismal metagenomes</taxon>
    </lineage>
</organism>
<evidence type="ECO:0000256" key="4">
    <source>
        <dbReference type="ARBA" id="ARBA00022989"/>
    </source>
</evidence>
<evidence type="ECO:0000256" key="2">
    <source>
        <dbReference type="ARBA" id="ARBA00022475"/>
    </source>
</evidence>
<feature type="transmembrane region" description="Helical" evidence="6">
    <location>
        <begin position="67"/>
        <end position="87"/>
    </location>
</feature>
<dbReference type="InterPro" id="IPR017039">
    <property type="entry name" value="Virul_fac_BrkB"/>
</dbReference>
<feature type="transmembrane region" description="Helical" evidence="6">
    <location>
        <begin position="152"/>
        <end position="177"/>
    </location>
</feature>
<name>K1RPZ7_9ZZZZ</name>
<feature type="transmembrane region" description="Helical" evidence="6">
    <location>
        <begin position="217"/>
        <end position="241"/>
    </location>
</feature>
<evidence type="ECO:0000256" key="3">
    <source>
        <dbReference type="ARBA" id="ARBA00022692"/>
    </source>
</evidence>
<dbReference type="EMBL" id="AJWY01014460">
    <property type="protein sequence ID" value="EKC43690.1"/>
    <property type="molecule type" value="Genomic_DNA"/>
</dbReference>
<keyword evidence="2" id="KW-1003">Cell membrane</keyword>
<dbReference type="PANTHER" id="PTHR30213:SF0">
    <property type="entry name" value="UPF0761 MEMBRANE PROTEIN YIHY"/>
    <property type="match status" value="1"/>
</dbReference>
<dbReference type="PANTHER" id="PTHR30213">
    <property type="entry name" value="INNER MEMBRANE PROTEIN YHJD"/>
    <property type="match status" value="1"/>
</dbReference>
<sequence>YAGHATLLLLTASLPLLMWVLVIINMLPFYSVSDIAALVAQLLPDVPAIQSMAVDVIANLNNQSTTFMASFAAITTVISASGGMAAVQKGLQKLTPGARKTMFDRLWAVLYTFLFEGLMLVAMVVQSLSPILRGLAGLLPLHTLVGGLLQRLHSLLSISAVLSLALSLLTVTLIYTYVPGGKRRIRDQLPGAAAVVAVWTLFSKIFSFYIGHFWKLSYIYGSLAAIVLITLWLNVNINVLFLGAGLNAKDSGNGAGEKGTGCLRYTLGRDALTHREETQILGCEPANHV</sequence>
<dbReference type="GO" id="GO:0005886">
    <property type="term" value="C:plasma membrane"/>
    <property type="evidence" value="ECO:0007669"/>
    <property type="project" value="UniProtKB-SubCell"/>
</dbReference>
<feature type="transmembrane region" description="Helical" evidence="6">
    <location>
        <begin position="108"/>
        <end position="132"/>
    </location>
</feature>
<dbReference type="AlphaFoldDB" id="K1RPZ7"/>
<dbReference type="PIRSF" id="PIRSF035875">
    <property type="entry name" value="RNase_BN"/>
    <property type="match status" value="1"/>
</dbReference>
<evidence type="ECO:0000256" key="5">
    <source>
        <dbReference type="ARBA" id="ARBA00023136"/>
    </source>
</evidence>
<comment type="caution">
    <text evidence="7">The sequence shown here is derived from an EMBL/GenBank/DDBJ whole genome shotgun (WGS) entry which is preliminary data.</text>
</comment>
<accession>K1RPZ7</accession>
<evidence type="ECO:0000256" key="6">
    <source>
        <dbReference type="SAM" id="Phobius"/>
    </source>
</evidence>
<evidence type="ECO:0000313" key="7">
    <source>
        <dbReference type="EMBL" id="EKC43690.1"/>
    </source>
</evidence>
<dbReference type="Pfam" id="PF03631">
    <property type="entry name" value="Virul_fac_BrkB"/>
    <property type="match status" value="1"/>
</dbReference>
<feature type="transmembrane region" description="Helical" evidence="6">
    <location>
        <begin position="189"/>
        <end position="211"/>
    </location>
</feature>
<comment type="subcellular location">
    <subcellularLocation>
        <location evidence="1">Cell membrane</location>
        <topology evidence="1">Multi-pass membrane protein</topology>
    </subcellularLocation>
</comment>
<proteinExistence type="predicted"/>
<evidence type="ECO:0000256" key="1">
    <source>
        <dbReference type="ARBA" id="ARBA00004651"/>
    </source>
</evidence>
<protein>
    <submittedName>
        <fullName evidence="7">YihY family protein</fullName>
    </submittedName>
</protein>
<feature type="non-terminal residue" evidence="7">
    <location>
        <position position="1"/>
    </location>
</feature>
<keyword evidence="3 6" id="KW-0812">Transmembrane</keyword>
<keyword evidence="5 6" id="KW-0472">Membrane</keyword>